<gene>
    <name evidence="2" type="ORF">ICI42_02590</name>
</gene>
<reference evidence="2" key="1">
    <citation type="submission" date="2020-09" db="EMBL/GenBank/DDBJ databases">
        <title>Genome seq and assembly of Tianweitania sp.</title>
        <authorList>
            <person name="Chhetri G."/>
        </authorList>
    </citation>
    <scope>NUCLEOTIDE SEQUENCE</scope>
    <source>
        <strain evidence="2">Rool2</strain>
    </source>
</reference>
<comment type="caution">
    <text evidence="2">The sequence shown here is derived from an EMBL/GenBank/DDBJ whole genome shotgun (WGS) entry which is preliminary data.</text>
</comment>
<evidence type="ECO:0000313" key="2">
    <source>
        <dbReference type="EMBL" id="MBD0413533.1"/>
    </source>
</evidence>
<organism evidence="2 3">
    <name type="scientific">Oryzicola mucosus</name>
    <dbReference type="NCBI Taxonomy" id="2767425"/>
    <lineage>
        <taxon>Bacteria</taxon>
        <taxon>Pseudomonadati</taxon>
        <taxon>Pseudomonadota</taxon>
        <taxon>Alphaproteobacteria</taxon>
        <taxon>Hyphomicrobiales</taxon>
        <taxon>Phyllobacteriaceae</taxon>
        <taxon>Oryzicola</taxon>
    </lineage>
</organism>
<evidence type="ECO:0000313" key="3">
    <source>
        <dbReference type="Proteomes" id="UP000643405"/>
    </source>
</evidence>
<dbReference type="Pfam" id="PF01755">
    <property type="entry name" value="Glyco_transf_25"/>
    <property type="match status" value="1"/>
</dbReference>
<name>A0A8J6U101_9HYPH</name>
<dbReference type="InterPro" id="IPR002654">
    <property type="entry name" value="Glyco_trans_25"/>
</dbReference>
<feature type="domain" description="Glycosyl transferase family 25" evidence="1">
    <location>
        <begin position="2"/>
        <end position="166"/>
    </location>
</feature>
<dbReference type="AlphaFoldDB" id="A0A8J6U101"/>
<dbReference type="EMBL" id="JACVVX010000001">
    <property type="protein sequence ID" value="MBD0413533.1"/>
    <property type="molecule type" value="Genomic_DNA"/>
</dbReference>
<accession>A0A8J6U101</accession>
<keyword evidence="3" id="KW-1185">Reference proteome</keyword>
<dbReference type="Proteomes" id="UP000643405">
    <property type="component" value="Unassembled WGS sequence"/>
</dbReference>
<proteinExistence type="predicted"/>
<protein>
    <submittedName>
        <fullName evidence="2">Glycosyltransferase family 25 protein</fullName>
    </submittedName>
</protein>
<sequence>MKAYFINLDRSPERCAFMMGQFSHARVDAERIRAVDGRTVDMSAYTHTTLRPPEIGCLLSHRDAWEKFLETNEAFAAIFEDDARLSSDIARFLHSDDWVPPKAEIVKLDTMLYETAVSRRAREAFGRTIHRLSGEHVGAAGYIVSRNGAKKLLEVSAAAIVPIDIYLFCGPQLLAGSIYQVAPALVLQRSFFESDGEHAFKSLLEHVELAVKPPPPKPRGMRKVWREVSRPFIRLSVGLKTKLFGPDRLVIQFR</sequence>
<dbReference type="CDD" id="cd06532">
    <property type="entry name" value="Glyco_transf_25"/>
    <property type="match status" value="1"/>
</dbReference>
<dbReference type="RefSeq" id="WP_188162960.1">
    <property type="nucleotide sequence ID" value="NZ_JACVVX010000001.1"/>
</dbReference>
<evidence type="ECO:0000259" key="1">
    <source>
        <dbReference type="Pfam" id="PF01755"/>
    </source>
</evidence>